<dbReference type="Proteomes" id="UP000621454">
    <property type="component" value="Unassembled WGS sequence"/>
</dbReference>
<comment type="caution">
    <text evidence="1">The sequence shown here is derived from an EMBL/GenBank/DDBJ whole genome shotgun (WGS) entry which is preliminary data.</text>
</comment>
<sequence>MDRMNVETAQRNIDEFEFMLSFGMGVERACIRVNRAPRSILRYYAALKLPAPGGLAGLDRSGTRKASS</sequence>
<name>A0A916SY40_9ACTN</name>
<evidence type="ECO:0000313" key="2">
    <source>
        <dbReference type="Proteomes" id="UP000621454"/>
    </source>
</evidence>
<reference evidence="1" key="1">
    <citation type="journal article" date="2014" name="Int. J. Syst. Evol. Microbiol.">
        <title>Complete genome sequence of Corynebacterium casei LMG S-19264T (=DSM 44701T), isolated from a smear-ripened cheese.</title>
        <authorList>
            <consortium name="US DOE Joint Genome Institute (JGI-PGF)"/>
            <person name="Walter F."/>
            <person name="Albersmeier A."/>
            <person name="Kalinowski J."/>
            <person name="Ruckert C."/>
        </authorList>
    </citation>
    <scope>NUCLEOTIDE SEQUENCE</scope>
    <source>
        <strain evidence="1">CGMCC 1.12827</strain>
    </source>
</reference>
<evidence type="ECO:0000313" key="1">
    <source>
        <dbReference type="EMBL" id="GGB22364.1"/>
    </source>
</evidence>
<organism evidence="1 2">
    <name type="scientific">Gordonia jinhuaensis</name>
    <dbReference type="NCBI Taxonomy" id="1517702"/>
    <lineage>
        <taxon>Bacteria</taxon>
        <taxon>Bacillati</taxon>
        <taxon>Actinomycetota</taxon>
        <taxon>Actinomycetes</taxon>
        <taxon>Mycobacteriales</taxon>
        <taxon>Gordoniaceae</taxon>
        <taxon>Gordonia</taxon>
    </lineage>
</organism>
<reference evidence="1" key="2">
    <citation type="submission" date="2020-09" db="EMBL/GenBank/DDBJ databases">
        <authorList>
            <person name="Sun Q."/>
            <person name="Zhou Y."/>
        </authorList>
    </citation>
    <scope>NUCLEOTIDE SEQUENCE</scope>
    <source>
        <strain evidence="1">CGMCC 1.12827</strain>
    </source>
</reference>
<proteinExistence type="predicted"/>
<dbReference type="AlphaFoldDB" id="A0A916SY40"/>
<gene>
    <name evidence="1" type="ORF">GCM10011489_08180</name>
</gene>
<dbReference type="EMBL" id="BMGC01000004">
    <property type="protein sequence ID" value="GGB22364.1"/>
    <property type="molecule type" value="Genomic_DNA"/>
</dbReference>
<protein>
    <submittedName>
        <fullName evidence="1">Uncharacterized protein</fullName>
    </submittedName>
</protein>
<keyword evidence="2" id="KW-1185">Reference proteome</keyword>
<accession>A0A916SY40</accession>